<dbReference type="Proteomes" id="UP000195569">
    <property type="component" value="Unassembled WGS sequence"/>
</dbReference>
<evidence type="ECO:0000313" key="1">
    <source>
        <dbReference type="EMBL" id="SIT48731.1"/>
    </source>
</evidence>
<accession>A0A1N7SMY3</accession>
<keyword evidence="2" id="KW-1185">Reference proteome</keyword>
<name>A0A1N7SMY3_9BURK</name>
<evidence type="ECO:0000313" key="2">
    <source>
        <dbReference type="Proteomes" id="UP000195569"/>
    </source>
</evidence>
<organism evidence="1 2">
    <name type="scientific">Paraburkholderia piptadeniae</name>
    <dbReference type="NCBI Taxonomy" id="1701573"/>
    <lineage>
        <taxon>Bacteria</taxon>
        <taxon>Pseudomonadati</taxon>
        <taxon>Pseudomonadota</taxon>
        <taxon>Betaproteobacteria</taxon>
        <taxon>Burkholderiales</taxon>
        <taxon>Burkholderiaceae</taxon>
        <taxon>Paraburkholderia</taxon>
    </lineage>
</organism>
<proteinExistence type="predicted"/>
<sequence length="66" mass="7403">MTRQSVDASRTFTSFRAFFAFAFQSRVSRHVAFVCAMANVCVLSHNSIAFRFATHTHTCDSKPLVS</sequence>
<comment type="caution">
    <text evidence="1">The sequence shown here is derived from an EMBL/GenBank/DDBJ whole genome shotgun (WGS) entry which is preliminary data.</text>
</comment>
<protein>
    <submittedName>
        <fullName evidence="1">Uncharacterized protein</fullName>
    </submittedName>
</protein>
<dbReference type="AlphaFoldDB" id="A0A1N7SMY3"/>
<reference evidence="1" key="1">
    <citation type="submission" date="2016-12" db="EMBL/GenBank/DDBJ databases">
        <authorList>
            <person name="Moulin L."/>
        </authorList>
    </citation>
    <scope>NUCLEOTIDE SEQUENCE [LARGE SCALE GENOMIC DNA]</scope>
    <source>
        <strain evidence="1">STM 7183</strain>
    </source>
</reference>
<dbReference type="EMBL" id="CYGY02000065">
    <property type="protein sequence ID" value="SIT48731.1"/>
    <property type="molecule type" value="Genomic_DNA"/>
</dbReference>
<gene>
    <name evidence="1" type="ORF">BN2476_650016</name>
</gene>